<dbReference type="SMART" id="SM00651">
    <property type="entry name" value="Sm"/>
    <property type="match status" value="1"/>
</dbReference>
<reference evidence="9" key="1">
    <citation type="journal article" date="2020" name="Stud. Mycol.">
        <title>101 Dothideomycetes genomes: a test case for predicting lifestyles and emergence of pathogens.</title>
        <authorList>
            <person name="Haridas S."/>
            <person name="Albert R."/>
            <person name="Binder M."/>
            <person name="Bloem J."/>
            <person name="Labutti K."/>
            <person name="Salamov A."/>
            <person name="Andreopoulos B."/>
            <person name="Baker S."/>
            <person name="Barry K."/>
            <person name="Bills G."/>
            <person name="Bluhm B."/>
            <person name="Cannon C."/>
            <person name="Castanera R."/>
            <person name="Culley D."/>
            <person name="Daum C."/>
            <person name="Ezra D."/>
            <person name="Gonzalez J."/>
            <person name="Henrissat B."/>
            <person name="Kuo A."/>
            <person name="Liang C."/>
            <person name="Lipzen A."/>
            <person name="Lutzoni F."/>
            <person name="Magnuson J."/>
            <person name="Mondo S."/>
            <person name="Nolan M."/>
            <person name="Ohm R."/>
            <person name="Pangilinan J."/>
            <person name="Park H.-J."/>
            <person name="Ramirez L."/>
            <person name="Alfaro M."/>
            <person name="Sun H."/>
            <person name="Tritt A."/>
            <person name="Yoshinaga Y."/>
            <person name="Zwiers L.-H."/>
            <person name="Turgeon B."/>
            <person name="Goodwin S."/>
            <person name="Spatafora J."/>
            <person name="Crous P."/>
            <person name="Grigoriev I."/>
        </authorList>
    </citation>
    <scope>NUCLEOTIDE SEQUENCE</scope>
    <source>
        <strain evidence="9">ATCC 74209</strain>
    </source>
</reference>
<dbReference type="CDD" id="cd01728">
    <property type="entry name" value="LSm1"/>
    <property type="match status" value="1"/>
</dbReference>
<keyword evidence="4 6" id="KW-0694">RNA-binding</keyword>
<evidence type="ECO:0000256" key="2">
    <source>
        <dbReference type="ARBA" id="ARBA00022490"/>
    </source>
</evidence>
<evidence type="ECO:0000259" key="8">
    <source>
        <dbReference type="PROSITE" id="PS52002"/>
    </source>
</evidence>
<dbReference type="GO" id="GO:1990904">
    <property type="term" value="C:ribonucleoprotein complex"/>
    <property type="evidence" value="ECO:0007669"/>
    <property type="project" value="UniProtKB-KW"/>
</dbReference>
<organism evidence="9 10">
    <name type="scientific">Delitschia confertaspora ATCC 74209</name>
    <dbReference type="NCBI Taxonomy" id="1513339"/>
    <lineage>
        <taxon>Eukaryota</taxon>
        <taxon>Fungi</taxon>
        <taxon>Dikarya</taxon>
        <taxon>Ascomycota</taxon>
        <taxon>Pezizomycotina</taxon>
        <taxon>Dothideomycetes</taxon>
        <taxon>Pleosporomycetidae</taxon>
        <taxon>Pleosporales</taxon>
        <taxon>Delitschiaceae</taxon>
        <taxon>Delitschia</taxon>
    </lineage>
</organism>
<evidence type="ECO:0000313" key="10">
    <source>
        <dbReference type="Proteomes" id="UP000799536"/>
    </source>
</evidence>
<dbReference type="InterPro" id="IPR047575">
    <property type="entry name" value="Sm"/>
</dbReference>
<dbReference type="InterPro" id="IPR010920">
    <property type="entry name" value="LSM_dom_sf"/>
</dbReference>
<dbReference type="AlphaFoldDB" id="A0A9P4JP03"/>
<dbReference type="SUPFAM" id="SSF50182">
    <property type="entry name" value="Sm-like ribonucleoproteins"/>
    <property type="match status" value="1"/>
</dbReference>
<keyword evidence="2 6" id="KW-0963">Cytoplasm</keyword>
<dbReference type="GO" id="GO:1990726">
    <property type="term" value="C:Lsm1-7-Pat1 complex"/>
    <property type="evidence" value="ECO:0007669"/>
    <property type="project" value="TreeGrafter"/>
</dbReference>
<evidence type="ECO:0000256" key="4">
    <source>
        <dbReference type="ARBA" id="ARBA00022884"/>
    </source>
</evidence>
<comment type="caution">
    <text evidence="9">The sequence shown here is derived from an EMBL/GenBank/DDBJ whole genome shotgun (WGS) entry which is preliminary data.</text>
</comment>
<dbReference type="EMBL" id="ML993965">
    <property type="protein sequence ID" value="KAF2201701.1"/>
    <property type="molecule type" value="Genomic_DNA"/>
</dbReference>
<name>A0A9P4JP03_9PLEO</name>
<dbReference type="Pfam" id="PF01423">
    <property type="entry name" value="LSM"/>
    <property type="match status" value="1"/>
</dbReference>
<feature type="compositionally biased region" description="Basic residues" evidence="7">
    <location>
        <begin position="1"/>
        <end position="11"/>
    </location>
</feature>
<evidence type="ECO:0000313" key="9">
    <source>
        <dbReference type="EMBL" id="KAF2201701.1"/>
    </source>
</evidence>
<evidence type="ECO:0000256" key="5">
    <source>
        <dbReference type="ARBA" id="ARBA00023274"/>
    </source>
</evidence>
<evidence type="ECO:0000256" key="6">
    <source>
        <dbReference type="RuleBase" id="RU365047"/>
    </source>
</evidence>
<dbReference type="InterPro" id="IPR044642">
    <property type="entry name" value="PTHR15588"/>
</dbReference>
<keyword evidence="5 6" id="KW-0687">Ribonucleoprotein</keyword>
<proteinExistence type="inferred from homology"/>
<keyword evidence="10" id="KW-1185">Reference proteome</keyword>
<feature type="domain" description="Sm" evidence="8">
    <location>
        <begin position="88"/>
        <end position="175"/>
    </location>
</feature>
<comment type="function">
    <text evidence="6">Component of the cytoplasmic LSM1-LSM7 complex which is involved in mRNA degradation.</text>
</comment>
<dbReference type="GO" id="GO:0000290">
    <property type="term" value="P:deadenylation-dependent decapping of nuclear-transcribed mRNA"/>
    <property type="evidence" value="ECO:0007669"/>
    <property type="project" value="TreeGrafter"/>
</dbReference>
<dbReference type="Gene3D" id="2.30.30.100">
    <property type="match status" value="1"/>
</dbReference>
<dbReference type="InterPro" id="IPR001163">
    <property type="entry name" value="Sm_dom_euk/arc"/>
</dbReference>
<dbReference type="InterPro" id="IPR034104">
    <property type="entry name" value="Lsm1"/>
</dbReference>
<evidence type="ECO:0000256" key="1">
    <source>
        <dbReference type="ARBA" id="ARBA00006850"/>
    </source>
</evidence>
<evidence type="ECO:0000256" key="3">
    <source>
        <dbReference type="ARBA" id="ARBA00022664"/>
    </source>
</evidence>
<gene>
    <name evidence="6" type="primary">LSM1</name>
    <name evidence="9" type="ORF">GQ43DRAFT_440368</name>
</gene>
<dbReference type="GO" id="GO:0003729">
    <property type="term" value="F:mRNA binding"/>
    <property type="evidence" value="ECO:0007669"/>
    <property type="project" value="TreeGrafter"/>
</dbReference>
<keyword evidence="3 6" id="KW-0507">mRNA processing</keyword>
<comment type="subunit">
    <text evidence="6">Component of the heptameric LSM1-LSM7 complex that forms a seven-membered ring structure with a donut shape.</text>
</comment>
<dbReference type="GO" id="GO:0000932">
    <property type="term" value="C:P-body"/>
    <property type="evidence" value="ECO:0007669"/>
    <property type="project" value="UniProtKB-SubCell"/>
</dbReference>
<sequence>MAFNHNSHHGRPIPQPSGPIDFNAMLARSAQPQEDASAQLSTSIPTTGYEGVYAAAPSSFHEPSVLGPSSSKAPPAVLPNELPPQAFLTSAMLLEFVDKKVHVVLRDDKTFVGVLRSYDQYANMLLTETVERLFVKNPDQVMVDGSQAWLIADSYQGVVTVRGENVAVAGVVDLDQEDDIRHCTRAPEEHVRQLLAEQKARKKAETTKKIRAFRSAGLEPDLGMDG</sequence>
<evidence type="ECO:0000256" key="7">
    <source>
        <dbReference type="SAM" id="MobiDB-lite"/>
    </source>
</evidence>
<dbReference type="Proteomes" id="UP000799536">
    <property type="component" value="Unassembled WGS sequence"/>
</dbReference>
<dbReference type="GO" id="GO:0006397">
    <property type="term" value="P:mRNA processing"/>
    <property type="evidence" value="ECO:0007669"/>
    <property type="project" value="UniProtKB-UniRule"/>
</dbReference>
<dbReference type="PROSITE" id="PS52002">
    <property type="entry name" value="SM"/>
    <property type="match status" value="1"/>
</dbReference>
<dbReference type="OrthoDB" id="10263346at2759"/>
<comment type="similarity">
    <text evidence="1 6">Belongs to the snRNP Sm proteins family.</text>
</comment>
<comment type="subcellular location">
    <subcellularLocation>
        <location evidence="6">Cytoplasm</location>
    </subcellularLocation>
    <subcellularLocation>
        <location evidence="6">Cytoplasm</location>
        <location evidence="6">P-body</location>
    </subcellularLocation>
</comment>
<feature type="region of interest" description="Disordered" evidence="7">
    <location>
        <begin position="1"/>
        <end position="22"/>
    </location>
</feature>
<protein>
    <recommendedName>
        <fullName evidence="6">U6 snRNA-associated Sm-like protein LSm1</fullName>
    </recommendedName>
</protein>
<dbReference type="PANTHER" id="PTHR15588:SF8">
    <property type="entry name" value="U6 SNRNA-ASSOCIATED SM-LIKE PROTEIN LSM1"/>
    <property type="match status" value="1"/>
</dbReference>
<dbReference type="PANTHER" id="PTHR15588">
    <property type="entry name" value="LSM1"/>
    <property type="match status" value="1"/>
</dbReference>
<accession>A0A9P4JP03</accession>